<dbReference type="Pfam" id="PF00106">
    <property type="entry name" value="adh_short"/>
    <property type="match status" value="1"/>
</dbReference>
<dbReference type="SUPFAM" id="SSF51735">
    <property type="entry name" value="NAD(P)-binding Rossmann-fold domains"/>
    <property type="match status" value="1"/>
</dbReference>
<evidence type="ECO:0000256" key="2">
    <source>
        <dbReference type="SAM" id="Phobius"/>
    </source>
</evidence>
<name>A0A7C8M9B7_9PLEO</name>
<dbReference type="OrthoDB" id="2898509at2759"/>
<keyword evidence="2" id="KW-0472">Membrane</keyword>
<proteinExistence type="predicted"/>
<dbReference type="PANTHER" id="PTHR47534:SF2">
    <property type="entry name" value="KETOREDUCTASE (KR) DOMAIN-CONTAINING PROTEIN-RELATED"/>
    <property type="match status" value="1"/>
</dbReference>
<evidence type="ECO:0008006" key="5">
    <source>
        <dbReference type="Google" id="ProtNLM"/>
    </source>
</evidence>
<dbReference type="AlphaFoldDB" id="A0A7C8M9B7"/>
<dbReference type="InterPro" id="IPR052228">
    <property type="entry name" value="Sec_Metab_Biosynth_Oxidored"/>
</dbReference>
<keyword evidence="1" id="KW-0560">Oxidoreductase</keyword>
<organism evidence="3 4">
    <name type="scientific">Massariosphaeria phaeospora</name>
    <dbReference type="NCBI Taxonomy" id="100035"/>
    <lineage>
        <taxon>Eukaryota</taxon>
        <taxon>Fungi</taxon>
        <taxon>Dikarya</taxon>
        <taxon>Ascomycota</taxon>
        <taxon>Pezizomycotina</taxon>
        <taxon>Dothideomycetes</taxon>
        <taxon>Pleosporomycetidae</taxon>
        <taxon>Pleosporales</taxon>
        <taxon>Pleosporales incertae sedis</taxon>
        <taxon>Massariosphaeria</taxon>
    </lineage>
</organism>
<dbReference type="InterPro" id="IPR036291">
    <property type="entry name" value="NAD(P)-bd_dom_sf"/>
</dbReference>
<keyword evidence="2" id="KW-1133">Transmembrane helix</keyword>
<dbReference type="Gene3D" id="3.40.50.720">
    <property type="entry name" value="NAD(P)-binding Rossmann-like Domain"/>
    <property type="match status" value="1"/>
</dbReference>
<dbReference type="EMBL" id="JAADJZ010000024">
    <property type="protein sequence ID" value="KAF2867282.1"/>
    <property type="molecule type" value="Genomic_DNA"/>
</dbReference>
<keyword evidence="2" id="KW-0812">Transmembrane</keyword>
<dbReference type="PANTHER" id="PTHR47534">
    <property type="entry name" value="YALI0E05731P"/>
    <property type="match status" value="1"/>
</dbReference>
<evidence type="ECO:0000313" key="3">
    <source>
        <dbReference type="EMBL" id="KAF2867282.1"/>
    </source>
</evidence>
<reference evidence="3 4" key="1">
    <citation type="submission" date="2020-01" db="EMBL/GenBank/DDBJ databases">
        <authorList>
            <consortium name="DOE Joint Genome Institute"/>
            <person name="Haridas S."/>
            <person name="Albert R."/>
            <person name="Binder M."/>
            <person name="Bloem J."/>
            <person name="Labutti K."/>
            <person name="Salamov A."/>
            <person name="Andreopoulos B."/>
            <person name="Baker S.E."/>
            <person name="Barry K."/>
            <person name="Bills G."/>
            <person name="Bluhm B.H."/>
            <person name="Cannon C."/>
            <person name="Castanera R."/>
            <person name="Culley D.E."/>
            <person name="Daum C."/>
            <person name="Ezra D."/>
            <person name="Gonzalez J.B."/>
            <person name="Henrissat B."/>
            <person name="Kuo A."/>
            <person name="Liang C."/>
            <person name="Lipzen A."/>
            <person name="Lutzoni F."/>
            <person name="Magnuson J."/>
            <person name="Mondo S."/>
            <person name="Nolan M."/>
            <person name="Ohm R."/>
            <person name="Pangilinan J."/>
            <person name="Park H.-J.H."/>
            <person name="Ramirez L."/>
            <person name="Alfaro M."/>
            <person name="Sun H."/>
            <person name="Tritt A."/>
            <person name="Yoshinaga Y."/>
            <person name="Zwiers L.-H.L."/>
            <person name="Turgeon B.G."/>
            <person name="Goodwin S.B."/>
            <person name="Spatafora J.W."/>
            <person name="Crous P.W."/>
            <person name="Grigoriev I.V."/>
        </authorList>
    </citation>
    <scope>NUCLEOTIDE SEQUENCE [LARGE SCALE GENOMIC DNA]</scope>
    <source>
        <strain evidence="3 4">CBS 611.86</strain>
    </source>
</reference>
<comment type="caution">
    <text evidence="3">The sequence shown here is derived from an EMBL/GenBank/DDBJ whole genome shotgun (WGS) entry which is preliminary data.</text>
</comment>
<dbReference type="InterPro" id="IPR002347">
    <property type="entry name" value="SDR_fam"/>
</dbReference>
<evidence type="ECO:0000256" key="1">
    <source>
        <dbReference type="ARBA" id="ARBA00023002"/>
    </source>
</evidence>
<accession>A0A7C8M9B7</accession>
<feature type="transmembrane region" description="Helical" evidence="2">
    <location>
        <begin position="16"/>
        <end position="37"/>
    </location>
</feature>
<sequence length="341" mass="37476">MVSLSAVRTHNSSLKYFSPGLVAVFVGGTSGIGFATAREFVRSTNSPHVYLVGRNPTEASRIIDELQQINPSSKLDFIKSDVSLLRNVDEVCKEIKEKENKINLLFMTVGYLTFQGRNETTEGLDRKLSLHYYARMRFAQQLAPLLTTAAKDPDPKANLSRVVTVLDPNISRNFTPNFEDLDLKTTFSLKNCGTHASAMNNFAIEHFAKAYPDSSFCHAYPSGVNTGIMREQGPVMSAIWNVVGKTVFKPFMVDLTESGERHVYASTAPQFAPKANAGGVQDAAKGSDEVTGSGAYQLSWNGEVFGPSKKLETMRSNGAEDKIWGHTEQVFKKICEEGGKV</sequence>
<keyword evidence="4" id="KW-1185">Reference proteome</keyword>
<protein>
    <recommendedName>
        <fullName evidence="5">Short-chain dehydrogenase/reductase</fullName>
    </recommendedName>
</protein>
<dbReference type="GO" id="GO:0016491">
    <property type="term" value="F:oxidoreductase activity"/>
    <property type="evidence" value="ECO:0007669"/>
    <property type="project" value="UniProtKB-KW"/>
</dbReference>
<gene>
    <name evidence="3" type="ORF">BDV95DRAFT_598381</name>
</gene>
<evidence type="ECO:0000313" key="4">
    <source>
        <dbReference type="Proteomes" id="UP000481861"/>
    </source>
</evidence>
<dbReference type="Proteomes" id="UP000481861">
    <property type="component" value="Unassembled WGS sequence"/>
</dbReference>